<evidence type="ECO:0000313" key="2">
    <source>
        <dbReference type="Proteomes" id="UP000272015"/>
    </source>
</evidence>
<sequence>MERSKNWSSASRWWGRGRGKGETGSAALEFLTAGFLLLVPLVYLVVSLSVVQAGALAVEGAARQAARVYVQAPTETVAVERATRAVEFGLADYGLKATDATVRVACTGGADGCLTRESGVTVTVSLSVALPLIPDVLSLRGAASIPLQGTATQIVSRFREDL</sequence>
<dbReference type="EMBL" id="QZVS01000083">
    <property type="protein sequence ID" value="RJT88338.1"/>
    <property type="molecule type" value="Genomic_DNA"/>
</dbReference>
<dbReference type="AlphaFoldDB" id="A0A3A5MMI5"/>
<reference evidence="1 2" key="1">
    <citation type="submission" date="2018-09" db="EMBL/GenBank/DDBJ databases">
        <title>Novel species of Cryobacterium.</title>
        <authorList>
            <person name="Liu Q."/>
            <person name="Xin Y.-H."/>
        </authorList>
    </citation>
    <scope>NUCLEOTIDE SEQUENCE [LARGE SCALE GENOMIC DNA]</scope>
    <source>
        <strain evidence="1 2">Hh39</strain>
    </source>
</reference>
<comment type="caution">
    <text evidence="1">The sequence shown here is derived from an EMBL/GenBank/DDBJ whole genome shotgun (WGS) entry which is preliminary data.</text>
</comment>
<gene>
    <name evidence="1" type="ORF">D6T64_10610</name>
</gene>
<dbReference type="RefSeq" id="WP_119974652.1">
    <property type="nucleotide sequence ID" value="NZ_JBHSQA010000002.1"/>
</dbReference>
<evidence type="ECO:0000313" key="1">
    <source>
        <dbReference type="EMBL" id="RJT88338.1"/>
    </source>
</evidence>
<protein>
    <recommendedName>
        <fullName evidence="3">TadE family protein</fullName>
    </recommendedName>
</protein>
<evidence type="ECO:0008006" key="3">
    <source>
        <dbReference type="Google" id="ProtNLM"/>
    </source>
</evidence>
<dbReference type="OrthoDB" id="5118919at2"/>
<keyword evidence="2" id="KW-1185">Reference proteome</keyword>
<name>A0A3A5MMI5_9MICO</name>
<proteinExistence type="predicted"/>
<organism evidence="1 2">
    <name type="scientific">Cryobacterium melibiosiphilum</name>
    <dbReference type="NCBI Taxonomy" id="995039"/>
    <lineage>
        <taxon>Bacteria</taxon>
        <taxon>Bacillati</taxon>
        <taxon>Actinomycetota</taxon>
        <taxon>Actinomycetes</taxon>
        <taxon>Micrococcales</taxon>
        <taxon>Microbacteriaceae</taxon>
        <taxon>Cryobacterium</taxon>
    </lineage>
</organism>
<dbReference type="Proteomes" id="UP000272015">
    <property type="component" value="Unassembled WGS sequence"/>
</dbReference>
<accession>A0A3A5MMI5</accession>